<dbReference type="RefSeq" id="WP_058282582.1">
    <property type="nucleotide sequence ID" value="NZ_CYUD01000009.1"/>
</dbReference>
<gene>
    <name evidence="1" type="ORF">RUE5091_02889</name>
</gene>
<name>A0A0P1IDK7_9RHOB</name>
<dbReference type="Proteomes" id="UP000051260">
    <property type="component" value="Unassembled WGS sequence"/>
</dbReference>
<evidence type="ECO:0000313" key="2">
    <source>
        <dbReference type="Proteomes" id="UP000051260"/>
    </source>
</evidence>
<evidence type="ECO:0008006" key="3">
    <source>
        <dbReference type="Google" id="ProtNLM"/>
    </source>
</evidence>
<organism evidence="1 2">
    <name type="scientific">Ruegeria denitrificans</name>
    <dbReference type="NCBI Taxonomy" id="1715692"/>
    <lineage>
        <taxon>Bacteria</taxon>
        <taxon>Pseudomonadati</taxon>
        <taxon>Pseudomonadota</taxon>
        <taxon>Alphaproteobacteria</taxon>
        <taxon>Rhodobacterales</taxon>
        <taxon>Roseobacteraceae</taxon>
        <taxon>Ruegeria</taxon>
    </lineage>
</organism>
<dbReference type="EMBL" id="CYUD01000009">
    <property type="protein sequence ID" value="CUK07078.1"/>
    <property type="molecule type" value="Genomic_DNA"/>
</dbReference>
<accession>A0A0P1IDK7</accession>
<sequence>MLDVRSNQDMSINASSVLLFDRAMRLQAISSNIVRAAQELNSLSDNELAELGINRSDIENVIERYI</sequence>
<dbReference type="STRING" id="1715692.RUE5091_02889"/>
<evidence type="ECO:0000313" key="1">
    <source>
        <dbReference type="EMBL" id="CUK07078.1"/>
    </source>
</evidence>
<proteinExistence type="predicted"/>
<protein>
    <recommendedName>
        <fullName evidence="3">DUF1127 domain-containing protein</fullName>
    </recommendedName>
</protein>
<dbReference type="AlphaFoldDB" id="A0A0P1IDK7"/>
<keyword evidence="2" id="KW-1185">Reference proteome</keyword>
<reference evidence="2" key="1">
    <citation type="submission" date="2015-09" db="EMBL/GenBank/DDBJ databases">
        <authorList>
            <person name="Rodrigo-Torres L."/>
            <person name="Arahal D.R."/>
        </authorList>
    </citation>
    <scope>NUCLEOTIDE SEQUENCE [LARGE SCALE GENOMIC DNA]</scope>
    <source>
        <strain evidence="2">CECT 5091</strain>
    </source>
</reference>